<evidence type="ECO:0000313" key="9">
    <source>
        <dbReference type="EMBL" id="EFY09254.1"/>
    </source>
</evidence>
<dbReference type="Pfam" id="PF01743">
    <property type="entry name" value="PolyA_pol"/>
    <property type="match status" value="1"/>
</dbReference>
<dbReference type="CDD" id="cd00077">
    <property type="entry name" value="HDc"/>
    <property type="match status" value="1"/>
</dbReference>
<evidence type="ECO:0000259" key="8">
    <source>
        <dbReference type="Pfam" id="PF01743"/>
    </source>
</evidence>
<comment type="cofactor">
    <cofactor evidence="1">
        <name>Mg(2+)</name>
        <dbReference type="ChEBI" id="CHEBI:18420"/>
    </cofactor>
</comment>
<evidence type="ECO:0000256" key="4">
    <source>
        <dbReference type="ARBA" id="ARBA00022695"/>
    </source>
</evidence>
<dbReference type="EMBL" id="ACLK02000001">
    <property type="protein sequence ID" value="EFY09254.1"/>
    <property type="molecule type" value="Genomic_DNA"/>
</dbReference>
<dbReference type="GO" id="GO:0008033">
    <property type="term" value="P:tRNA processing"/>
    <property type="evidence" value="ECO:0007669"/>
    <property type="project" value="UniProtKB-KW"/>
</dbReference>
<dbReference type="GO" id="GO:0046872">
    <property type="term" value="F:metal ion binding"/>
    <property type="evidence" value="ECO:0007669"/>
    <property type="project" value="UniProtKB-KW"/>
</dbReference>
<dbReference type="InterPro" id="IPR043519">
    <property type="entry name" value="NT_sf"/>
</dbReference>
<keyword evidence="10" id="KW-1185">Reference proteome</keyword>
<keyword evidence="6" id="KW-0460">Magnesium</keyword>
<dbReference type="GO" id="GO:0000049">
    <property type="term" value="F:tRNA binding"/>
    <property type="evidence" value="ECO:0007669"/>
    <property type="project" value="TreeGrafter"/>
</dbReference>
<keyword evidence="4 9" id="KW-0548">Nucleotidyltransferase</keyword>
<evidence type="ECO:0000256" key="5">
    <source>
        <dbReference type="ARBA" id="ARBA00022723"/>
    </source>
</evidence>
<keyword evidence="5" id="KW-0479">Metal-binding</keyword>
<dbReference type="InterPro" id="IPR050264">
    <property type="entry name" value="Bact_CCA-adding_enz_type3_sf"/>
</dbReference>
<dbReference type="Proteomes" id="UP000003028">
    <property type="component" value="Unassembled WGS sequence"/>
</dbReference>
<sequence>MQMIELSKNIEIVMMELTNRGFEVFVVGGFVRDALMGHRSFDIDLCTNALPEQLLKIYKKYSIESNGHDYGIKFMSGEEHFEISTMRLEGDYEDGRRPSRVEFINHLFDDSKRRDFTVNALYYHPRHGLIDYYDGVKDLQNHTLRVIGDPKVRFKEDVLRIARLYRFKSELGFDIDAETLYVVQTQIESLQRLKLVQIYPELSRYLLGPYFLETSLLCPEFLMTLFPPLKETLGFDQHNPFHEYSLYEHTIRTMQGIPNRVDLKLVALFHDLGKSNVQTVDDQGIAHYPGHAQASCIIARPFFEALQFSIKKIAYLEKLILEHDLKLQPVSAQLQQLIRVHGIEWVEDLMAVKRADNLAKGSRAQYQLQRCTHISQIIQEIRDQKRPTSIRDLVITASDLKKLGIEGKTINKYLNMCLDRVIEGTLPNTHESLLNCIKEVNEE</sequence>
<evidence type="ECO:0000256" key="7">
    <source>
        <dbReference type="RuleBase" id="RU003953"/>
    </source>
</evidence>
<evidence type="ECO:0000256" key="3">
    <source>
        <dbReference type="ARBA" id="ARBA00022694"/>
    </source>
</evidence>
<evidence type="ECO:0000256" key="2">
    <source>
        <dbReference type="ARBA" id="ARBA00022679"/>
    </source>
</evidence>
<keyword evidence="2 7" id="KW-0808">Transferase</keyword>
<accession>E7FTQ1</accession>
<dbReference type="Gene3D" id="3.30.460.10">
    <property type="entry name" value="Beta Polymerase, domain 2"/>
    <property type="match status" value="1"/>
</dbReference>
<dbReference type="AlphaFoldDB" id="E7FTQ1"/>
<dbReference type="SUPFAM" id="SSF81891">
    <property type="entry name" value="Poly A polymerase C-terminal region-like"/>
    <property type="match status" value="1"/>
</dbReference>
<dbReference type="InterPro" id="IPR002646">
    <property type="entry name" value="PolA_pol_head_dom"/>
</dbReference>
<dbReference type="PANTHER" id="PTHR46173">
    <property type="entry name" value="CCA TRNA NUCLEOTIDYLTRANSFERASE 1, MITOCHONDRIAL"/>
    <property type="match status" value="1"/>
</dbReference>
<dbReference type="CDD" id="cd05398">
    <property type="entry name" value="NT_ClassII-CCAase"/>
    <property type="match status" value="1"/>
</dbReference>
<gene>
    <name evidence="9" type="primary">cca</name>
    <name evidence="9" type="ORF">HMPREF0357_10049</name>
</gene>
<dbReference type="InterPro" id="IPR003607">
    <property type="entry name" value="HD/PDEase_dom"/>
</dbReference>
<name>E7FTQ1_ERYRH</name>
<feature type="domain" description="Poly A polymerase head" evidence="8">
    <location>
        <begin position="25"/>
        <end position="145"/>
    </location>
</feature>
<keyword evidence="7" id="KW-0694">RNA-binding</keyword>
<keyword evidence="3" id="KW-0819">tRNA processing</keyword>
<reference evidence="9" key="1">
    <citation type="submission" date="2011-01" db="EMBL/GenBank/DDBJ databases">
        <authorList>
            <person name="Muzny D."/>
            <person name="Qin X."/>
            <person name="Buhay C."/>
            <person name="Dugan-Rocha S."/>
            <person name="Ding Y."/>
            <person name="Chen G."/>
            <person name="Hawes A."/>
            <person name="Holder M."/>
            <person name="Jhangiani S."/>
            <person name="Johnson A."/>
            <person name="Khan Z."/>
            <person name="Li Z."/>
            <person name="Liu W."/>
            <person name="Liu X."/>
            <person name="Perez L."/>
            <person name="Shen H."/>
            <person name="Wang Q."/>
            <person name="Watt J."/>
            <person name="Xi L."/>
            <person name="Xin Y."/>
            <person name="Zhou J."/>
            <person name="Deng J."/>
            <person name="Jiang H."/>
            <person name="Liu Y."/>
            <person name="Qu J."/>
            <person name="Song X.-Z."/>
            <person name="Zhang L."/>
            <person name="Villasana D."/>
            <person name="Johnson A."/>
            <person name="Liu J."/>
            <person name="Liyanage D."/>
            <person name="Lorensuhewa L."/>
            <person name="Robinson T."/>
            <person name="Song A."/>
            <person name="Song B.-B."/>
            <person name="Dinh H."/>
            <person name="Thornton R."/>
            <person name="Coyle M."/>
            <person name="Francisco L."/>
            <person name="Jackson L."/>
            <person name="Javaid M."/>
            <person name="Korchina V."/>
            <person name="Kovar C."/>
            <person name="Mata R."/>
            <person name="Mathew T."/>
            <person name="Ngo R."/>
            <person name="Nguyen L."/>
            <person name="Nguyen N."/>
            <person name="Okwuonu G."/>
            <person name="Ongeri F."/>
            <person name="Pham C."/>
            <person name="Simmons D."/>
            <person name="Wilczek-Boney K."/>
            <person name="Hale W."/>
            <person name="Jakkamsetti A."/>
            <person name="Pham P."/>
            <person name="Ruth R."/>
            <person name="San Lucas F."/>
            <person name="Warren J."/>
            <person name="Zhang J."/>
            <person name="Zhao Z."/>
            <person name="Zhou C."/>
            <person name="Zhu D."/>
            <person name="Lee S."/>
            <person name="Bess C."/>
            <person name="Blankenburg K."/>
            <person name="Forbes L."/>
            <person name="Fu Q."/>
            <person name="Gubbala S."/>
            <person name="Hirani K."/>
            <person name="Jayaseelan J.C."/>
            <person name="Lara F."/>
            <person name="Munidasa M."/>
            <person name="Palculict T."/>
            <person name="Patil S."/>
            <person name="Pu L.-L."/>
            <person name="Saada N."/>
            <person name="Tang L."/>
            <person name="Weissenberger G."/>
            <person name="Zhu Y."/>
            <person name="Hemphill L."/>
            <person name="Shang Y."/>
            <person name="Youmans B."/>
            <person name="Ayvaz T."/>
            <person name="Ross M."/>
            <person name="Santibanez J."/>
            <person name="Aqrawi P."/>
            <person name="Gross S."/>
            <person name="Joshi V."/>
            <person name="Fowler G."/>
            <person name="Nazareth L."/>
            <person name="Reid J."/>
            <person name="Worley K."/>
            <person name="Petrosino J."/>
            <person name="Highlander S."/>
            <person name="Gibbs R."/>
        </authorList>
    </citation>
    <scope>NUCLEOTIDE SEQUENCE [LARGE SCALE GENOMIC DNA]</scope>
    <source>
        <strain evidence="9">ATCC 19414</strain>
    </source>
</reference>
<protein>
    <submittedName>
        <fullName evidence="9">tRNA nucleotidyltransferase/poly(A) polymerase family protein</fullName>
        <ecNumber evidence="9">2.7.7.72</ecNumber>
    </submittedName>
</protein>
<proteinExistence type="inferred from homology"/>
<evidence type="ECO:0000256" key="1">
    <source>
        <dbReference type="ARBA" id="ARBA00001946"/>
    </source>
</evidence>
<dbReference type="GO" id="GO:0004810">
    <property type="term" value="F:CCA tRNA nucleotidyltransferase activity"/>
    <property type="evidence" value="ECO:0007669"/>
    <property type="project" value="UniProtKB-EC"/>
</dbReference>
<evidence type="ECO:0000256" key="6">
    <source>
        <dbReference type="ARBA" id="ARBA00022842"/>
    </source>
</evidence>
<dbReference type="STRING" id="1648.A2I91_07170"/>
<organism evidence="9 10">
    <name type="scientific">Erysipelothrix rhusiopathiae ATCC 19414</name>
    <dbReference type="NCBI Taxonomy" id="525280"/>
    <lineage>
        <taxon>Bacteria</taxon>
        <taxon>Bacillati</taxon>
        <taxon>Bacillota</taxon>
        <taxon>Erysipelotrichia</taxon>
        <taxon>Erysipelotrichales</taxon>
        <taxon>Erysipelotrichaceae</taxon>
        <taxon>Erysipelothrix</taxon>
    </lineage>
</organism>
<dbReference type="PANTHER" id="PTHR46173:SF1">
    <property type="entry name" value="CCA TRNA NUCLEOTIDYLTRANSFERASE 1, MITOCHONDRIAL"/>
    <property type="match status" value="1"/>
</dbReference>
<dbReference type="Gene3D" id="1.10.3090.10">
    <property type="entry name" value="cca-adding enzyme, domain 2"/>
    <property type="match status" value="1"/>
</dbReference>
<dbReference type="SUPFAM" id="SSF81301">
    <property type="entry name" value="Nucleotidyltransferase"/>
    <property type="match status" value="1"/>
</dbReference>
<dbReference type="EC" id="2.7.7.72" evidence="9"/>
<comment type="similarity">
    <text evidence="7">Belongs to the tRNA nucleotidyltransferase/poly(A) polymerase family.</text>
</comment>
<dbReference type="Gene3D" id="1.10.246.80">
    <property type="match status" value="1"/>
</dbReference>
<evidence type="ECO:0000313" key="10">
    <source>
        <dbReference type="Proteomes" id="UP000003028"/>
    </source>
</evidence>
<comment type="caution">
    <text evidence="9">The sequence shown here is derived from an EMBL/GenBank/DDBJ whole genome shotgun (WGS) entry which is preliminary data.</text>
</comment>